<keyword evidence="5" id="KW-0418">Kinase</keyword>
<dbReference type="InterPro" id="IPR052162">
    <property type="entry name" value="Sensor_kinase/Photoreceptor"/>
</dbReference>
<evidence type="ECO:0000259" key="6">
    <source>
        <dbReference type="PROSITE" id="PS50921"/>
    </source>
</evidence>
<dbReference type="SMART" id="SM01012">
    <property type="entry name" value="ANTAR"/>
    <property type="match status" value="1"/>
</dbReference>
<dbReference type="AlphaFoldDB" id="A0A7I7P661"/>
<dbReference type="PROSITE" id="PS50921">
    <property type="entry name" value="ANTAR"/>
    <property type="match status" value="1"/>
</dbReference>
<dbReference type="Gene3D" id="1.10.10.10">
    <property type="entry name" value="Winged helix-like DNA-binding domain superfamily/Winged helix DNA-binding domain"/>
    <property type="match status" value="1"/>
</dbReference>
<organism evidence="7 8">
    <name type="scientific">Mycobacterium seoulense</name>
    <dbReference type="NCBI Taxonomy" id="386911"/>
    <lineage>
        <taxon>Bacteria</taxon>
        <taxon>Bacillati</taxon>
        <taxon>Actinomycetota</taxon>
        <taxon>Actinomycetes</taxon>
        <taxon>Mycobacteriales</taxon>
        <taxon>Mycobacteriaceae</taxon>
        <taxon>Mycobacterium</taxon>
    </lineage>
</organism>
<gene>
    <name evidence="7" type="ORF">MSEO_47540</name>
</gene>
<keyword evidence="3" id="KW-0597">Phosphoprotein</keyword>
<evidence type="ECO:0000313" key="7">
    <source>
        <dbReference type="EMBL" id="BBY04255.1"/>
    </source>
</evidence>
<reference evidence="7 8" key="1">
    <citation type="journal article" date="2019" name="Emerg. Microbes Infect.">
        <title>Comprehensive subspecies identification of 175 nontuberculous mycobacteria species based on 7547 genomic profiles.</title>
        <authorList>
            <person name="Matsumoto Y."/>
            <person name="Kinjo T."/>
            <person name="Motooka D."/>
            <person name="Nabeya D."/>
            <person name="Jung N."/>
            <person name="Uechi K."/>
            <person name="Horii T."/>
            <person name="Iida T."/>
            <person name="Fujita J."/>
            <person name="Nakamura S."/>
        </authorList>
    </citation>
    <scope>NUCLEOTIDE SEQUENCE [LARGE SCALE GENOMIC DNA]</scope>
    <source>
        <strain evidence="7 8">JCM 16018</strain>
    </source>
</reference>
<dbReference type="Gene3D" id="3.30.450.20">
    <property type="entry name" value="PAS domain"/>
    <property type="match status" value="1"/>
</dbReference>
<dbReference type="Proteomes" id="UP000466632">
    <property type="component" value="Chromosome"/>
</dbReference>
<dbReference type="InterPro" id="IPR005561">
    <property type="entry name" value="ANTAR"/>
</dbReference>
<evidence type="ECO:0000256" key="4">
    <source>
        <dbReference type="ARBA" id="ARBA00022679"/>
    </source>
</evidence>
<name>A0A7I7P661_9MYCO</name>
<dbReference type="InterPro" id="IPR035965">
    <property type="entry name" value="PAS-like_dom_sf"/>
</dbReference>
<dbReference type="Pfam" id="PF03861">
    <property type="entry name" value="ANTAR"/>
    <property type="match status" value="1"/>
</dbReference>
<dbReference type="GO" id="GO:0004673">
    <property type="term" value="F:protein histidine kinase activity"/>
    <property type="evidence" value="ECO:0007669"/>
    <property type="project" value="UniProtKB-EC"/>
</dbReference>
<dbReference type="InterPro" id="IPR036388">
    <property type="entry name" value="WH-like_DNA-bd_sf"/>
</dbReference>
<keyword evidence="8" id="KW-1185">Reference proteome</keyword>
<evidence type="ECO:0000256" key="1">
    <source>
        <dbReference type="ARBA" id="ARBA00000085"/>
    </source>
</evidence>
<feature type="domain" description="ANTAR" evidence="6">
    <location>
        <begin position="159"/>
        <end position="220"/>
    </location>
</feature>
<accession>A0A7I7P661</accession>
<sequence length="253" mass="27826">MRAGLLSPFRLGVLLAVGVAVIPGACVVAWELDGQTAAVEQALAGGTPQGAGWFRFYFEDQRWEWSDQVHRMHGYEPGTVTPTTELVLSHKHPADRARVAEGIDDMIKRRRPFSTRHRIVDTRGNTHEVVVVGDQFCDSSGDVIGTHGFYVDVTSGSSREREEEISAQVAEIAERRGSIDRTKGMLMLVYGVDETAAFNLLKSLSQVHNMKLGLLAEQIAKDFAELGKEAIVSRARFDQRLLTAHLRASGPDG</sequence>
<dbReference type="EC" id="2.7.13.3" evidence="2"/>
<comment type="catalytic activity">
    <reaction evidence="1">
        <text>ATP + protein L-histidine = ADP + protein N-phospho-L-histidine.</text>
        <dbReference type="EC" id="2.7.13.3"/>
    </reaction>
</comment>
<dbReference type="CDD" id="cd00130">
    <property type="entry name" value="PAS"/>
    <property type="match status" value="1"/>
</dbReference>
<dbReference type="PANTHER" id="PTHR43304">
    <property type="entry name" value="PHYTOCHROME-LIKE PROTEIN CPH1"/>
    <property type="match status" value="1"/>
</dbReference>
<dbReference type="SUPFAM" id="SSF55785">
    <property type="entry name" value="PYP-like sensor domain (PAS domain)"/>
    <property type="match status" value="1"/>
</dbReference>
<dbReference type="PANTHER" id="PTHR43304:SF1">
    <property type="entry name" value="PAC DOMAIN-CONTAINING PROTEIN"/>
    <property type="match status" value="1"/>
</dbReference>
<dbReference type="InterPro" id="IPR000014">
    <property type="entry name" value="PAS"/>
</dbReference>
<proteinExistence type="predicted"/>
<dbReference type="Pfam" id="PF08447">
    <property type="entry name" value="PAS_3"/>
    <property type="match status" value="1"/>
</dbReference>
<dbReference type="KEGG" id="mseo:MSEO_47540"/>
<protein>
    <recommendedName>
        <fullName evidence="2">histidine kinase</fullName>
        <ecNumber evidence="2">2.7.13.3</ecNumber>
    </recommendedName>
</protein>
<evidence type="ECO:0000313" key="8">
    <source>
        <dbReference type="Proteomes" id="UP000466632"/>
    </source>
</evidence>
<dbReference type="InterPro" id="IPR013655">
    <property type="entry name" value="PAS_fold_3"/>
</dbReference>
<keyword evidence="4" id="KW-0808">Transferase</keyword>
<evidence type="ECO:0000256" key="5">
    <source>
        <dbReference type="ARBA" id="ARBA00022777"/>
    </source>
</evidence>
<evidence type="ECO:0000256" key="3">
    <source>
        <dbReference type="ARBA" id="ARBA00022553"/>
    </source>
</evidence>
<evidence type="ECO:0000256" key="2">
    <source>
        <dbReference type="ARBA" id="ARBA00012438"/>
    </source>
</evidence>
<dbReference type="EMBL" id="AP022582">
    <property type="protein sequence ID" value="BBY04255.1"/>
    <property type="molecule type" value="Genomic_DNA"/>
</dbReference>
<dbReference type="GO" id="GO:0003723">
    <property type="term" value="F:RNA binding"/>
    <property type="evidence" value="ECO:0007669"/>
    <property type="project" value="InterPro"/>
</dbReference>